<reference evidence="4" key="2">
    <citation type="submission" date="2019-09" db="UniProtKB">
        <authorList>
            <consortium name="WormBaseParasite"/>
        </authorList>
    </citation>
    <scope>IDENTIFICATION</scope>
</reference>
<gene>
    <name evidence="2" type="ORF">HPBE_LOCUS12643</name>
</gene>
<accession>A0A183FW62</accession>
<dbReference type="Pfam" id="PF14214">
    <property type="entry name" value="Helitron_like_N"/>
    <property type="match status" value="1"/>
</dbReference>
<dbReference type="InterPro" id="IPR025476">
    <property type="entry name" value="Helitron_helicase-like"/>
</dbReference>
<evidence type="ECO:0000313" key="3">
    <source>
        <dbReference type="Proteomes" id="UP000050761"/>
    </source>
</evidence>
<dbReference type="Proteomes" id="UP000050761">
    <property type="component" value="Unassembled WGS sequence"/>
</dbReference>
<dbReference type="PANTHER" id="PTHR10492:SF57">
    <property type="entry name" value="ATP-DEPENDENT DNA HELICASE"/>
    <property type="match status" value="1"/>
</dbReference>
<dbReference type="WBParaSite" id="HPBE_0001264201-mRNA-1">
    <property type="protein sequence ID" value="HPBE_0001264201-mRNA-1"/>
    <property type="gene ID" value="HPBE_0001264201"/>
</dbReference>
<protein>
    <submittedName>
        <fullName evidence="4">Helitron_like_N domain-containing protein</fullName>
    </submittedName>
</protein>
<accession>A0A3P7YZ91</accession>
<dbReference type="PANTHER" id="PTHR10492">
    <property type="match status" value="1"/>
</dbReference>
<dbReference type="EMBL" id="UZAH01027580">
    <property type="protein sequence ID" value="VDO93031.1"/>
    <property type="molecule type" value="Genomic_DNA"/>
</dbReference>
<dbReference type="OrthoDB" id="1728974at2759"/>
<evidence type="ECO:0000313" key="2">
    <source>
        <dbReference type="EMBL" id="VDO93031.1"/>
    </source>
</evidence>
<name>A0A183FW62_HELPZ</name>
<keyword evidence="3" id="KW-1185">Reference proteome</keyword>
<dbReference type="AlphaFoldDB" id="A0A183FW62"/>
<reference evidence="2 3" key="1">
    <citation type="submission" date="2018-11" db="EMBL/GenBank/DDBJ databases">
        <authorList>
            <consortium name="Pathogen Informatics"/>
        </authorList>
    </citation>
    <scope>NUCLEOTIDE SEQUENCE [LARGE SCALE GENOMIC DNA]</scope>
</reference>
<sequence length="488" mass="57212">MRLISAATSGTFEWRSTHIRSPVLRELIEEDTQECQISGATTTQLPWLLYHIKFHFLEDQKGPKTYAQLYLLDSVQACLKIEDVRELQCNIYNKNLMQGDDRRGEKSSNCWQTCAYYSDTLRQNPAVDRRRYNASIVNEIAAVHVFQDGDEPPGCQYVIQSRGHILMRLEFNPLLWATKLFQQYVEIVDANSGRICANGTKQTQFCSWSSRRVLCGKIQRYGRLYEGGTKHVHWPSRRFAFYIERKSEKHVAIIARFGKSDLFITFTCNTKWREISENLFPQKSPLDRPDIIARVFYLKLTSLLDEVFKKGVLGQTKAYMWVVEFQKRGLPHCHLLVCLTDKFSSTSENVYKIIWAHISIPRHHQRLLNIVTQFNLHGRCSALSREAVYECRKWIVLETLSKIFLICTTSRWVLLRHAFWRGRQQQWVVHCNWYLSCKYEAHINVELCSTASAVKYLNKYVYKGPYRARVVLQSRQEEDSTNYDEIKA</sequence>
<evidence type="ECO:0000313" key="4">
    <source>
        <dbReference type="WBParaSite" id="HPBE_0001264201-mRNA-1"/>
    </source>
</evidence>
<evidence type="ECO:0000259" key="1">
    <source>
        <dbReference type="Pfam" id="PF14214"/>
    </source>
</evidence>
<proteinExistence type="predicted"/>
<organism evidence="3 4">
    <name type="scientific">Heligmosomoides polygyrus</name>
    <name type="common">Parasitic roundworm</name>
    <dbReference type="NCBI Taxonomy" id="6339"/>
    <lineage>
        <taxon>Eukaryota</taxon>
        <taxon>Metazoa</taxon>
        <taxon>Ecdysozoa</taxon>
        <taxon>Nematoda</taxon>
        <taxon>Chromadorea</taxon>
        <taxon>Rhabditida</taxon>
        <taxon>Rhabditina</taxon>
        <taxon>Rhabditomorpha</taxon>
        <taxon>Strongyloidea</taxon>
        <taxon>Heligmosomidae</taxon>
        <taxon>Heligmosomoides</taxon>
    </lineage>
</organism>
<feature type="domain" description="Helitron helicase-like" evidence="1">
    <location>
        <begin position="242"/>
        <end position="337"/>
    </location>
</feature>